<evidence type="ECO:0000313" key="2">
    <source>
        <dbReference type="Proteomes" id="UP000266723"/>
    </source>
</evidence>
<dbReference type="Proteomes" id="UP000266723">
    <property type="component" value="Unassembled WGS sequence"/>
</dbReference>
<comment type="caution">
    <text evidence="1">The sequence shown here is derived from an EMBL/GenBank/DDBJ whole genome shotgun (WGS) entry which is preliminary data.</text>
</comment>
<keyword evidence="2" id="KW-1185">Reference proteome</keyword>
<name>A0ABQ7EU38_BRACR</name>
<organism evidence="1 2">
    <name type="scientific">Brassica cretica</name>
    <name type="common">Mustard</name>
    <dbReference type="NCBI Taxonomy" id="69181"/>
    <lineage>
        <taxon>Eukaryota</taxon>
        <taxon>Viridiplantae</taxon>
        <taxon>Streptophyta</taxon>
        <taxon>Embryophyta</taxon>
        <taxon>Tracheophyta</taxon>
        <taxon>Spermatophyta</taxon>
        <taxon>Magnoliopsida</taxon>
        <taxon>eudicotyledons</taxon>
        <taxon>Gunneridae</taxon>
        <taxon>Pentapetalae</taxon>
        <taxon>rosids</taxon>
        <taxon>malvids</taxon>
        <taxon>Brassicales</taxon>
        <taxon>Brassicaceae</taxon>
        <taxon>Brassiceae</taxon>
        <taxon>Brassica</taxon>
    </lineage>
</organism>
<evidence type="ECO:0000313" key="1">
    <source>
        <dbReference type="EMBL" id="KAF3606750.1"/>
    </source>
</evidence>
<proteinExistence type="predicted"/>
<gene>
    <name evidence="1" type="ORF">DY000_02048689</name>
</gene>
<sequence length="133" mass="15297">MKINQPRRDKTQELIVVALGPLANISLTVQLEPEFSKKCQTDCSSWWTIHSKRKELLQANFFSPGEHVVQQLDLMTDMLETQICGSHWKVFHVINRFYGLLQAITKLGREAIRQIFGEEIGGLHRPLELLLIS</sequence>
<dbReference type="EMBL" id="QGKV02000297">
    <property type="protein sequence ID" value="KAF3606750.1"/>
    <property type="molecule type" value="Genomic_DNA"/>
</dbReference>
<protein>
    <submittedName>
        <fullName evidence="1">Uncharacterized protein</fullName>
    </submittedName>
</protein>
<reference evidence="1 2" key="1">
    <citation type="journal article" date="2020" name="BMC Genomics">
        <title>Intraspecific diversification of the crop wild relative Brassica cretica Lam. using demographic model selection.</title>
        <authorList>
            <person name="Kioukis A."/>
            <person name="Michalopoulou V.A."/>
            <person name="Briers L."/>
            <person name="Pirintsos S."/>
            <person name="Studholme D.J."/>
            <person name="Pavlidis P."/>
            <person name="Sarris P.F."/>
        </authorList>
    </citation>
    <scope>NUCLEOTIDE SEQUENCE [LARGE SCALE GENOMIC DNA]</scope>
    <source>
        <strain evidence="2">cv. PFS-1207/04</strain>
    </source>
</reference>
<accession>A0ABQ7EU38</accession>